<dbReference type="PANTHER" id="PTHR43969:SF9">
    <property type="entry name" value="GLUTATHIONE S TRANSFERASE D10, ISOFORM A-RELATED"/>
    <property type="match status" value="1"/>
</dbReference>
<dbReference type="InterPro" id="IPR036282">
    <property type="entry name" value="Glutathione-S-Trfase_C_sf"/>
</dbReference>
<dbReference type="GO" id="GO:0006749">
    <property type="term" value="P:glutathione metabolic process"/>
    <property type="evidence" value="ECO:0007669"/>
    <property type="project" value="TreeGrafter"/>
</dbReference>
<organism evidence="4 5">
    <name type="scientific">Halocaridina rubra</name>
    <name type="common">Hawaiian red shrimp</name>
    <dbReference type="NCBI Taxonomy" id="373956"/>
    <lineage>
        <taxon>Eukaryota</taxon>
        <taxon>Metazoa</taxon>
        <taxon>Ecdysozoa</taxon>
        <taxon>Arthropoda</taxon>
        <taxon>Crustacea</taxon>
        <taxon>Multicrustacea</taxon>
        <taxon>Malacostraca</taxon>
        <taxon>Eumalacostraca</taxon>
        <taxon>Eucarida</taxon>
        <taxon>Decapoda</taxon>
        <taxon>Pleocyemata</taxon>
        <taxon>Caridea</taxon>
        <taxon>Atyoidea</taxon>
        <taxon>Atyidae</taxon>
        <taxon>Halocaridina</taxon>
    </lineage>
</organism>
<dbReference type="PROSITE" id="PS50404">
    <property type="entry name" value="GST_NTER"/>
    <property type="match status" value="1"/>
</dbReference>
<feature type="domain" description="GST N-terminal" evidence="2">
    <location>
        <begin position="1"/>
        <end position="47"/>
    </location>
</feature>
<dbReference type="Gene3D" id="3.40.30.10">
    <property type="entry name" value="Glutaredoxin"/>
    <property type="match status" value="1"/>
</dbReference>
<dbReference type="PANTHER" id="PTHR43969">
    <property type="entry name" value="GLUTATHIONE S TRANSFERASE D10, ISOFORM A-RELATED"/>
    <property type="match status" value="1"/>
</dbReference>
<reference evidence="4 5" key="1">
    <citation type="submission" date="2023-11" db="EMBL/GenBank/DDBJ databases">
        <title>Halocaridina rubra genome assembly.</title>
        <authorList>
            <person name="Smith C."/>
        </authorList>
    </citation>
    <scope>NUCLEOTIDE SEQUENCE [LARGE SCALE GENOMIC DNA]</scope>
    <source>
        <strain evidence="4">EP-1</strain>
        <tissue evidence="4">Whole</tissue>
    </source>
</reference>
<dbReference type="EC" id="2.5.1.18" evidence="4"/>
<dbReference type="SUPFAM" id="SSF47616">
    <property type="entry name" value="GST C-terminal domain-like"/>
    <property type="match status" value="1"/>
</dbReference>
<gene>
    <name evidence="4" type="primary">GstD1_1</name>
    <name evidence="4" type="ORF">SK128_010992</name>
</gene>
<evidence type="ECO:0000313" key="4">
    <source>
        <dbReference type="EMBL" id="KAK7084263.1"/>
    </source>
</evidence>
<dbReference type="AlphaFoldDB" id="A0AAN9AD81"/>
<evidence type="ECO:0000259" key="3">
    <source>
        <dbReference type="PROSITE" id="PS50405"/>
    </source>
</evidence>
<proteinExistence type="predicted"/>
<name>A0AAN9AD81_HALRR</name>
<keyword evidence="5" id="KW-1185">Reference proteome</keyword>
<sequence length="187" mass="21064">MNKEQLKPEFVAINPQHTVPTLVDGDLVLWESRAICTYLATQYGKDDTLYPKEPKARAKVDALLHFDIGTLATRWNQVWHPVKLGELSKPSQASVDKLHEAFGWLNEFMKHGKKFAAGTDHLTVADHVLVANISSYQAAGFIFQDYPNILTWFNSCKESMDGYEELNGEGASQFGEYVKSKIADNKE</sequence>
<dbReference type="SFLD" id="SFLDG00358">
    <property type="entry name" value="Main_(cytGST)"/>
    <property type="match status" value="1"/>
</dbReference>
<dbReference type="SFLD" id="SFLDS00019">
    <property type="entry name" value="Glutathione_Transferase_(cytos"/>
    <property type="match status" value="1"/>
</dbReference>
<dbReference type="Gene3D" id="1.20.1050.10">
    <property type="match status" value="1"/>
</dbReference>
<dbReference type="InterPro" id="IPR010987">
    <property type="entry name" value="Glutathione-S-Trfase_C-like"/>
</dbReference>
<dbReference type="GO" id="GO:0004364">
    <property type="term" value="F:glutathione transferase activity"/>
    <property type="evidence" value="ECO:0007669"/>
    <property type="project" value="UniProtKB-EC"/>
</dbReference>
<evidence type="ECO:0000259" key="2">
    <source>
        <dbReference type="PROSITE" id="PS50404"/>
    </source>
</evidence>
<dbReference type="PROSITE" id="PS50405">
    <property type="entry name" value="GST_CTER"/>
    <property type="match status" value="1"/>
</dbReference>
<evidence type="ECO:0000256" key="1">
    <source>
        <dbReference type="ARBA" id="ARBA00011738"/>
    </source>
</evidence>
<dbReference type="InterPro" id="IPR040079">
    <property type="entry name" value="Glutathione_S-Trfase"/>
</dbReference>
<keyword evidence="4" id="KW-0808">Transferase</keyword>
<dbReference type="InterPro" id="IPR004045">
    <property type="entry name" value="Glutathione_S-Trfase_N"/>
</dbReference>
<evidence type="ECO:0000313" key="5">
    <source>
        <dbReference type="Proteomes" id="UP001381693"/>
    </source>
</evidence>
<feature type="domain" description="GST C-terminal" evidence="3">
    <location>
        <begin position="53"/>
        <end position="174"/>
    </location>
</feature>
<dbReference type="EMBL" id="JAXCGZ010002166">
    <property type="protein sequence ID" value="KAK7084263.1"/>
    <property type="molecule type" value="Genomic_DNA"/>
</dbReference>
<comment type="caution">
    <text evidence="4">The sequence shown here is derived from an EMBL/GenBank/DDBJ whole genome shotgun (WGS) entry which is preliminary data.</text>
</comment>
<dbReference type="SUPFAM" id="SSF52833">
    <property type="entry name" value="Thioredoxin-like"/>
    <property type="match status" value="1"/>
</dbReference>
<protein>
    <submittedName>
        <fullName evidence="4">Glutathione S-transferase, C-terminal domain</fullName>
        <ecNumber evidence="4">2.5.1.18</ecNumber>
    </submittedName>
</protein>
<dbReference type="FunFam" id="1.20.1050.10:FF:000007">
    <property type="entry name" value="Glutathione S-transferase 1-1"/>
    <property type="match status" value="1"/>
</dbReference>
<dbReference type="CDD" id="cd03177">
    <property type="entry name" value="GST_C_Delta_Epsilon"/>
    <property type="match status" value="1"/>
</dbReference>
<accession>A0AAN9AD81</accession>
<comment type="subunit">
    <text evidence="1">Homodimer.</text>
</comment>
<dbReference type="Pfam" id="PF02798">
    <property type="entry name" value="GST_N"/>
    <property type="match status" value="1"/>
</dbReference>
<dbReference type="Proteomes" id="UP001381693">
    <property type="component" value="Unassembled WGS sequence"/>
</dbReference>
<dbReference type="InterPro" id="IPR036249">
    <property type="entry name" value="Thioredoxin-like_sf"/>
</dbReference>